<dbReference type="EMBL" id="AMZH03006179">
    <property type="protein sequence ID" value="RRT64470.1"/>
    <property type="molecule type" value="Genomic_DNA"/>
</dbReference>
<comment type="caution">
    <text evidence="1">The sequence shown here is derived from an EMBL/GenBank/DDBJ whole genome shotgun (WGS) entry which is preliminary data.</text>
</comment>
<sequence>MTAVAIAPVQATMLRTTIDYIYLQVPSPWVDAVDLGWHPSGRADAMPASATPTSGSHARGWSSLATALASGPGHS</sequence>
<organism evidence="1 2">
    <name type="scientific">Ensete ventricosum</name>
    <name type="common">Abyssinian banana</name>
    <name type="synonym">Musa ensete</name>
    <dbReference type="NCBI Taxonomy" id="4639"/>
    <lineage>
        <taxon>Eukaryota</taxon>
        <taxon>Viridiplantae</taxon>
        <taxon>Streptophyta</taxon>
        <taxon>Embryophyta</taxon>
        <taxon>Tracheophyta</taxon>
        <taxon>Spermatophyta</taxon>
        <taxon>Magnoliopsida</taxon>
        <taxon>Liliopsida</taxon>
        <taxon>Zingiberales</taxon>
        <taxon>Musaceae</taxon>
        <taxon>Ensete</taxon>
    </lineage>
</organism>
<proteinExistence type="predicted"/>
<dbReference type="AlphaFoldDB" id="A0A426ZKI7"/>
<dbReference type="Proteomes" id="UP000287651">
    <property type="component" value="Unassembled WGS sequence"/>
</dbReference>
<reference evidence="1 2" key="1">
    <citation type="journal article" date="2014" name="Agronomy (Basel)">
        <title>A Draft Genome Sequence for Ensete ventricosum, the Drought-Tolerant Tree Against Hunger.</title>
        <authorList>
            <person name="Harrison J."/>
            <person name="Moore K.A."/>
            <person name="Paszkiewicz K."/>
            <person name="Jones T."/>
            <person name="Grant M."/>
            <person name="Ambacheew D."/>
            <person name="Muzemil S."/>
            <person name="Studholme D.J."/>
        </authorList>
    </citation>
    <scope>NUCLEOTIDE SEQUENCE [LARGE SCALE GENOMIC DNA]</scope>
</reference>
<evidence type="ECO:0000313" key="2">
    <source>
        <dbReference type="Proteomes" id="UP000287651"/>
    </source>
</evidence>
<gene>
    <name evidence="1" type="ORF">B296_00020487</name>
</gene>
<protein>
    <submittedName>
        <fullName evidence="1">Uncharacterized protein</fullName>
    </submittedName>
</protein>
<evidence type="ECO:0000313" key="1">
    <source>
        <dbReference type="EMBL" id="RRT64470.1"/>
    </source>
</evidence>
<name>A0A426ZKI7_ENSVE</name>
<accession>A0A426ZKI7</accession>